<evidence type="ECO:0000313" key="2">
    <source>
        <dbReference type="EMBL" id="CAF1639490.1"/>
    </source>
</evidence>
<dbReference type="Proteomes" id="UP000677228">
    <property type="component" value="Unassembled WGS sequence"/>
</dbReference>
<feature type="non-terminal residue" evidence="2">
    <location>
        <position position="1"/>
    </location>
</feature>
<organism evidence="2 4">
    <name type="scientific">Didymodactylos carnosus</name>
    <dbReference type="NCBI Taxonomy" id="1234261"/>
    <lineage>
        <taxon>Eukaryota</taxon>
        <taxon>Metazoa</taxon>
        <taxon>Spiralia</taxon>
        <taxon>Gnathifera</taxon>
        <taxon>Rotifera</taxon>
        <taxon>Eurotatoria</taxon>
        <taxon>Bdelloidea</taxon>
        <taxon>Philodinida</taxon>
        <taxon>Philodinidae</taxon>
        <taxon>Didymodactylos</taxon>
    </lineage>
</organism>
<dbReference type="Proteomes" id="UP000682733">
    <property type="component" value="Unassembled WGS sequence"/>
</dbReference>
<dbReference type="AlphaFoldDB" id="A0A8S2G6B7"/>
<proteinExistence type="predicted"/>
<protein>
    <submittedName>
        <fullName evidence="2">Uncharacterized protein</fullName>
    </submittedName>
</protein>
<evidence type="ECO:0000313" key="3">
    <source>
        <dbReference type="EMBL" id="CAF4474016.1"/>
    </source>
</evidence>
<gene>
    <name evidence="2" type="ORF">OVA965_LOCUS44188</name>
    <name evidence="3" type="ORF">TMI583_LOCUS46835</name>
</gene>
<evidence type="ECO:0000256" key="1">
    <source>
        <dbReference type="SAM" id="MobiDB-lite"/>
    </source>
</evidence>
<name>A0A8S2G6B7_9BILA</name>
<accession>A0A8S2G6B7</accession>
<reference evidence="2" key="1">
    <citation type="submission" date="2021-02" db="EMBL/GenBank/DDBJ databases">
        <authorList>
            <person name="Nowell W R."/>
        </authorList>
    </citation>
    <scope>NUCLEOTIDE SEQUENCE</scope>
</reference>
<evidence type="ECO:0000313" key="4">
    <source>
        <dbReference type="Proteomes" id="UP000677228"/>
    </source>
</evidence>
<comment type="caution">
    <text evidence="2">The sequence shown here is derived from an EMBL/GenBank/DDBJ whole genome shotgun (WGS) entry which is preliminary data.</text>
</comment>
<feature type="compositionally biased region" description="Basic and acidic residues" evidence="1">
    <location>
        <begin position="24"/>
        <end position="35"/>
    </location>
</feature>
<feature type="region of interest" description="Disordered" evidence="1">
    <location>
        <begin position="11"/>
        <end position="35"/>
    </location>
</feature>
<dbReference type="EMBL" id="CAJNOK010061870">
    <property type="protein sequence ID" value="CAF1639490.1"/>
    <property type="molecule type" value="Genomic_DNA"/>
</dbReference>
<sequence length="185" mass="21243">HKRKIPCRKHLYKANGTSEQQEETTTKIDTTRRQTRNDNFSDDISVISPTKLIRNSQSIPLLSTNDSNNYHHEITTTPIASFYNSTSPFYSYKGENNLLLNGNNQNESCSLVDIEVESTNDTTTNRSYTPNNYLTNINNNSNHQKSGYFTPYSFASREFSSTDLSSYSTQSLLRRFIDVERLDNK</sequence>
<dbReference type="EMBL" id="CAJOBA010088558">
    <property type="protein sequence ID" value="CAF4474016.1"/>
    <property type="molecule type" value="Genomic_DNA"/>
</dbReference>